<name>A0ABV4KC42_9FLAO</name>
<evidence type="ECO:0000313" key="1">
    <source>
        <dbReference type="EMBL" id="MEZ7515245.1"/>
    </source>
</evidence>
<dbReference type="RefSeq" id="WP_371569601.1">
    <property type="nucleotide sequence ID" value="NZ_JASMRN010000005.1"/>
</dbReference>
<organism evidence="1 2">
    <name type="scientific">Flavobacterium frigidarium</name>
    <dbReference type="NCBI Taxonomy" id="99286"/>
    <lineage>
        <taxon>Bacteria</taxon>
        <taxon>Pseudomonadati</taxon>
        <taxon>Bacteroidota</taxon>
        <taxon>Flavobacteriia</taxon>
        <taxon>Flavobacteriales</taxon>
        <taxon>Flavobacteriaceae</taxon>
        <taxon>Flavobacterium</taxon>
    </lineage>
</organism>
<dbReference type="Proteomes" id="UP001568894">
    <property type="component" value="Unassembled WGS sequence"/>
</dbReference>
<evidence type="ECO:0008006" key="3">
    <source>
        <dbReference type="Google" id="ProtNLM"/>
    </source>
</evidence>
<gene>
    <name evidence="1" type="ORF">QO192_08115</name>
</gene>
<proteinExistence type="predicted"/>
<evidence type="ECO:0000313" key="2">
    <source>
        <dbReference type="Proteomes" id="UP001568894"/>
    </source>
</evidence>
<keyword evidence="2" id="KW-1185">Reference proteome</keyword>
<dbReference type="InterPro" id="IPR008969">
    <property type="entry name" value="CarboxyPept-like_regulatory"/>
</dbReference>
<protein>
    <recommendedName>
        <fullName evidence="3">CarboxypepD_reg-like domain-containing protein</fullName>
    </recommendedName>
</protein>
<dbReference type="EMBL" id="JASMRN010000005">
    <property type="protein sequence ID" value="MEZ7515245.1"/>
    <property type="molecule type" value="Genomic_DNA"/>
</dbReference>
<reference evidence="1 2" key="1">
    <citation type="submission" date="2023-05" db="EMBL/GenBank/DDBJ databases">
        <title>Adaptations of aquatic viruses from atmosphere-close ecosystems of the Central Arctic Ocean.</title>
        <authorList>
            <person name="Rahlff J."/>
            <person name="Holmfeldt K."/>
        </authorList>
    </citation>
    <scope>NUCLEOTIDE SEQUENCE [LARGE SCALE GENOMIC DNA]</scope>
    <source>
        <strain evidence="1 2">Arc14</strain>
    </source>
</reference>
<comment type="caution">
    <text evidence="1">The sequence shown here is derived from an EMBL/GenBank/DDBJ whole genome shotgun (WGS) entry which is preliminary data.</text>
</comment>
<accession>A0ABV4KC42</accession>
<dbReference type="SUPFAM" id="SSF49464">
    <property type="entry name" value="Carboxypeptidase regulatory domain-like"/>
    <property type="match status" value="1"/>
</dbReference>
<sequence length="250" mass="27600">MFLLLFTVASFGQSVNNGLVKGTVVDGYSGVSGIYVINVETEAAAITANDGSFTVAAKLGETLLFAGMQYKSVRVLLTDQLFRNGVLEQRLYPIMNELNEVVIKRYDHINAVDLGLVPAGQRKYSAAERRLEGASALNPSASADGSGMAGGSVSADPIFNMFSGRTAMLKKELVNEKKEGFRRQLERMFTESYIENKLEIPADYIKGFEYYAVDNDKFTKILETKNRITIEFLLSELATKYKVIIASQTK</sequence>